<accession>A0ABY1QID8</accession>
<comment type="caution">
    <text evidence="7">The sequence shown here is derived from an EMBL/GenBank/DDBJ whole genome shotgun (WGS) entry which is preliminary data.</text>
</comment>
<evidence type="ECO:0000259" key="1">
    <source>
        <dbReference type="Pfam" id="PF07624"/>
    </source>
</evidence>
<feature type="domain" description="DUF1588" evidence="3">
    <location>
        <begin position="647"/>
        <end position="741"/>
    </location>
</feature>
<dbReference type="Pfam" id="PF07637">
    <property type="entry name" value="PSD5"/>
    <property type="match status" value="1"/>
</dbReference>
<feature type="domain" description="DUF1587" evidence="2">
    <location>
        <begin position="123"/>
        <end position="182"/>
    </location>
</feature>
<feature type="domain" description="DUF1592" evidence="4">
    <location>
        <begin position="501"/>
        <end position="627"/>
    </location>
</feature>
<evidence type="ECO:0000259" key="6">
    <source>
        <dbReference type="Pfam" id="PF07637"/>
    </source>
</evidence>
<dbReference type="RefSeq" id="WP_283434108.1">
    <property type="nucleotide sequence ID" value="NZ_FXUG01000011.1"/>
</dbReference>
<feature type="domain" description="DUF1595" evidence="6">
    <location>
        <begin position="428"/>
        <end position="490"/>
    </location>
</feature>
<dbReference type="InterPro" id="IPR013043">
    <property type="entry name" value="DUF1595"/>
</dbReference>
<proteinExistence type="predicted"/>
<dbReference type="InterPro" id="IPR013036">
    <property type="entry name" value="DUF1587"/>
</dbReference>
<dbReference type="EMBL" id="FXUG01000011">
    <property type="protein sequence ID" value="SMP68982.1"/>
    <property type="molecule type" value="Genomic_DNA"/>
</dbReference>
<name>A0ABY1QID8_9BACT</name>
<dbReference type="InterPro" id="IPR011429">
    <property type="entry name" value="Cyt_c_Planctomycete-type"/>
</dbReference>
<dbReference type="Pfam" id="PF07626">
    <property type="entry name" value="PSD3"/>
    <property type="match status" value="1"/>
</dbReference>
<sequence length="854" mass="95579">MKIVPFYALFCLWLCSDGLAQERAQMPESHLAVFKQYCFDCHDADTQEGKLDLETLSFEISTDLATAEQWDDILAALNSAEMPPEGEEQIPDEQKAALLSDLAEQMVLARNILSDSGGEITMRRLNRREYQNALERLLGFRPDVSTLPADDETGGFDTAGGSLFFSSDQFEQYRETATKALEYTLSTNPRPEPKTVRFEGETISQAYREKAIERQADLERAKAYLAQDAKPPTDFGFPIDAKARKVLSDSKYALAVYDRYFLSRPESETGAILLPGRHNGPVKRMPRINISTWYPGGTYKVRIKAASYQEDAEAFERYIQVHFSSGKNSFTSLDGLAKVTGTIDNPQLIELQLENPAGVKGAFSVKQRNYETPWPYRVDMMWKAKNGVGRLPAVWVDYVEVEGPFFEERLDYLPRLVTKTAGQSDVDYARSVITKFATVAFRSRDPNPEYVDNLVRHYQGLRDSGDDSRKAMIDCLALVLSSPSFVYLSEPRGEHDGPVQLSDRELAIRLANFLTSSPPDPTLLAAAGDGSLANPEVLRSQTERLLRDSRFDRFVSGFAHQWLDMKRLDMFEYSALEHPEFDNAVRHSARQEVYQTIRHITDANLPIDTLLKADFVIINDVLGDFYHLPGVVGSHFRRVSLPPDSPRGGLLGAAAVHVMGADGHRSSPVERGVWVLRNLLSDPPPPAPPNIPMLQHEDAALSIRDLQKRHQAEPQCASCHRKIDPIGYGLENFSAAGQWRDFEEVKIPEVDGAKKKRKKTQSAMKQFPIDPSGVLPGGETFATYHQLRDHVHGHYRDAFARGFAENLIAYGLGRPFSISDHNLATQVTTTAAKNGNTVAAFVHALVQSTPFQMK</sequence>
<evidence type="ECO:0000313" key="7">
    <source>
        <dbReference type="EMBL" id="SMP68982.1"/>
    </source>
</evidence>
<dbReference type="Pfam" id="PF07627">
    <property type="entry name" value="PSCyt3"/>
    <property type="match status" value="1"/>
</dbReference>
<dbReference type="InterPro" id="IPR011478">
    <property type="entry name" value="DUF1585"/>
</dbReference>
<reference evidence="7 8" key="1">
    <citation type="submission" date="2017-05" db="EMBL/GenBank/DDBJ databases">
        <authorList>
            <person name="Varghese N."/>
            <person name="Submissions S."/>
        </authorList>
    </citation>
    <scope>NUCLEOTIDE SEQUENCE [LARGE SCALE GENOMIC DNA]</scope>
    <source>
        <strain evidence="7 8">DSM 25457</strain>
    </source>
</reference>
<evidence type="ECO:0000259" key="5">
    <source>
        <dbReference type="Pfam" id="PF07635"/>
    </source>
</evidence>
<feature type="domain" description="DUF1585" evidence="1">
    <location>
        <begin position="778"/>
        <end position="851"/>
    </location>
</feature>
<organism evidence="7 8">
    <name type="scientific">Neorhodopirellula lusitana</name>
    <dbReference type="NCBI Taxonomy" id="445327"/>
    <lineage>
        <taxon>Bacteria</taxon>
        <taxon>Pseudomonadati</taxon>
        <taxon>Planctomycetota</taxon>
        <taxon>Planctomycetia</taxon>
        <taxon>Pirellulales</taxon>
        <taxon>Pirellulaceae</taxon>
        <taxon>Neorhodopirellula</taxon>
    </lineage>
</organism>
<dbReference type="InterPro" id="IPR013039">
    <property type="entry name" value="DUF1588"/>
</dbReference>
<evidence type="ECO:0000259" key="4">
    <source>
        <dbReference type="Pfam" id="PF07631"/>
    </source>
</evidence>
<evidence type="ECO:0000259" key="3">
    <source>
        <dbReference type="Pfam" id="PF07627"/>
    </source>
</evidence>
<evidence type="ECO:0000313" key="8">
    <source>
        <dbReference type="Proteomes" id="UP001158067"/>
    </source>
</evidence>
<keyword evidence="8" id="KW-1185">Reference proteome</keyword>
<dbReference type="InterPro" id="IPR013042">
    <property type="entry name" value="DUF1592"/>
</dbReference>
<evidence type="ECO:0000259" key="2">
    <source>
        <dbReference type="Pfam" id="PF07626"/>
    </source>
</evidence>
<dbReference type="Proteomes" id="UP001158067">
    <property type="component" value="Unassembled WGS sequence"/>
</dbReference>
<dbReference type="Pfam" id="PF07624">
    <property type="entry name" value="PSD2"/>
    <property type="match status" value="1"/>
</dbReference>
<dbReference type="Pfam" id="PF07635">
    <property type="entry name" value="PSCyt1"/>
    <property type="match status" value="1"/>
</dbReference>
<protein>
    <submittedName>
        <fullName evidence="7">Planctomycete cytochrome C</fullName>
    </submittedName>
</protein>
<feature type="domain" description="Cytochrome C Planctomycete-type" evidence="5">
    <location>
        <begin position="38"/>
        <end position="86"/>
    </location>
</feature>
<dbReference type="Pfam" id="PF07631">
    <property type="entry name" value="PSD4"/>
    <property type="match status" value="1"/>
</dbReference>
<gene>
    <name evidence="7" type="ORF">SAMN06265222_111145</name>
</gene>